<evidence type="ECO:0000259" key="1">
    <source>
        <dbReference type="PROSITE" id="PS50819"/>
    </source>
</evidence>
<dbReference type="PROSITE" id="PS50819">
    <property type="entry name" value="INTEIN_ENDONUCLEASE"/>
    <property type="match status" value="1"/>
</dbReference>
<name>A0A0G1NA00_9BACT</name>
<dbReference type="InterPro" id="IPR027434">
    <property type="entry name" value="Homing_endonucl"/>
</dbReference>
<dbReference type="Pfam" id="PF14528">
    <property type="entry name" value="LAGLIDADG_3"/>
    <property type="match status" value="1"/>
</dbReference>
<comment type="caution">
    <text evidence="2">The sequence shown here is derived from an EMBL/GenBank/DDBJ whole genome shotgun (WGS) entry which is preliminary data.</text>
</comment>
<dbReference type="GO" id="GO:0016539">
    <property type="term" value="P:intein-mediated protein splicing"/>
    <property type="evidence" value="ECO:0007669"/>
    <property type="project" value="InterPro"/>
</dbReference>
<evidence type="ECO:0000313" key="3">
    <source>
        <dbReference type="Proteomes" id="UP000034368"/>
    </source>
</evidence>
<dbReference type="InterPro" id="IPR006142">
    <property type="entry name" value="INTEIN"/>
</dbReference>
<sequence>MVEWSIIGYNTLMPRKWTNQDTLTYRRQLIRLYSKENLSIFEVGEKLGLSYQCIFQRLKRLGIKISPESKKGYTNKRSLNRLQESQDLAEFIGIMLGDGHISREQIFVTLGKKEKAYVAYVIELFRRVYACELKCMLNKKGHHVLYIGFRNLVDYLLSIGLVMNKVKEQVKVPSWIFRDRKYIIGFLRGFFDTDGSIYKLKHGIQISFCNMSMPLLDNTRTALISLGFSPSKISSNRVYLTKKKDLLRYKKEIGSANPTKMERINKWVGTEVAKPGTL</sequence>
<protein>
    <recommendedName>
        <fullName evidence="1">DOD-type homing endonuclease domain-containing protein</fullName>
    </recommendedName>
</protein>
<proteinExistence type="predicted"/>
<gene>
    <name evidence="2" type="ORF">UW90_C0011G0003</name>
</gene>
<evidence type="ECO:0000313" key="2">
    <source>
        <dbReference type="EMBL" id="KKT89927.1"/>
    </source>
</evidence>
<dbReference type="EMBL" id="LCKD01000011">
    <property type="protein sequence ID" value="KKT89927.1"/>
    <property type="molecule type" value="Genomic_DNA"/>
</dbReference>
<dbReference type="Gene3D" id="3.10.28.10">
    <property type="entry name" value="Homing endonucleases"/>
    <property type="match status" value="1"/>
</dbReference>
<dbReference type="AlphaFoldDB" id="A0A0G1NA00"/>
<feature type="domain" description="DOD-type homing endonuclease" evidence="1">
    <location>
        <begin position="91"/>
        <end position="228"/>
    </location>
</feature>
<dbReference type="Proteomes" id="UP000034368">
    <property type="component" value="Unassembled WGS sequence"/>
</dbReference>
<dbReference type="PRINTS" id="PR00379">
    <property type="entry name" value="INTEIN"/>
</dbReference>
<dbReference type="InterPro" id="IPR004042">
    <property type="entry name" value="Intein_endonuc_central"/>
</dbReference>
<reference evidence="2 3" key="1">
    <citation type="journal article" date="2015" name="Nature">
        <title>rRNA introns, odd ribosomes, and small enigmatic genomes across a large radiation of phyla.</title>
        <authorList>
            <person name="Brown C.T."/>
            <person name="Hug L.A."/>
            <person name="Thomas B.C."/>
            <person name="Sharon I."/>
            <person name="Castelle C.J."/>
            <person name="Singh A."/>
            <person name="Wilkins M.J."/>
            <person name="Williams K.H."/>
            <person name="Banfield J.F."/>
        </authorList>
    </citation>
    <scope>NUCLEOTIDE SEQUENCE [LARGE SCALE GENOMIC DNA]</scope>
</reference>
<dbReference type="GO" id="GO:0004519">
    <property type="term" value="F:endonuclease activity"/>
    <property type="evidence" value="ECO:0007669"/>
    <property type="project" value="InterPro"/>
</dbReference>
<dbReference type="SUPFAM" id="SSF55608">
    <property type="entry name" value="Homing endonucleases"/>
    <property type="match status" value="2"/>
</dbReference>
<accession>A0A0G1NA00</accession>
<organism evidence="2 3">
    <name type="scientific">Candidatus Yanofskybacteria bacterium GW2011_GWB1_45_11</name>
    <dbReference type="NCBI Taxonomy" id="1619026"/>
    <lineage>
        <taxon>Bacteria</taxon>
        <taxon>Candidatus Yanofskyibacteriota</taxon>
    </lineage>
</organism>
<dbReference type="InterPro" id="IPR004860">
    <property type="entry name" value="LAGLIDADG_dom"/>
</dbReference>